<evidence type="ECO:0000313" key="2">
    <source>
        <dbReference type="EMBL" id="CAI2382780.1"/>
    </source>
</evidence>
<gene>
    <name evidence="2" type="ORF">ECRASSUSDP1_LOCUS24266</name>
</gene>
<comment type="caution">
    <text evidence="2">The sequence shown here is derived from an EMBL/GenBank/DDBJ whole genome shotgun (WGS) entry which is preliminary data.</text>
</comment>
<name>A0AAD1Y2J8_EUPCR</name>
<reference evidence="2" key="1">
    <citation type="submission" date="2023-07" db="EMBL/GenBank/DDBJ databases">
        <authorList>
            <consortium name="AG Swart"/>
            <person name="Singh M."/>
            <person name="Singh A."/>
            <person name="Seah K."/>
            <person name="Emmerich C."/>
        </authorList>
    </citation>
    <scope>NUCLEOTIDE SEQUENCE</scope>
    <source>
        <strain evidence="2">DP1</strain>
    </source>
</reference>
<accession>A0AAD1Y2J8</accession>
<feature type="region of interest" description="Disordered" evidence="1">
    <location>
        <begin position="369"/>
        <end position="396"/>
    </location>
</feature>
<proteinExistence type="predicted"/>
<organism evidence="2 3">
    <name type="scientific">Euplotes crassus</name>
    <dbReference type="NCBI Taxonomy" id="5936"/>
    <lineage>
        <taxon>Eukaryota</taxon>
        <taxon>Sar</taxon>
        <taxon>Alveolata</taxon>
        <taxon>Ciliophora</taxon>
        <taxon>Intramacronucleata</taxon>
        <taxon>Spirotrichea</taxon>
        <taxon>Hypotrichia</taxon>
        <taxon>Euplotida</taxon>
        <taxon>Euplotidae</taxon>
        <taxon>Moneuplotes</taxon>
    </lineage>
</organism>
<dbReference type="Proteomes" id="UP001295684">
    <property type="component" value="Unassembled WGS sequence"/>
</dbReference>
<evidence type="ECO:0000313" key="3">
    <source>
        <dbReference type="Proteomes" id="UP001295684"/>
    </source>
</evidence>
<dbReference type="EMBL" id="CAMPGE010024974">
    <property type="protein sequence ID" value="CAI2382780.1"/>
    <property type="molecule type" value="Genomic_DNA"/>
</dbReference>
<evidence type="ECO:0000256" key="1">
    <source>
        <dbReference type="SAM" id="MobiDB-lite"/>
    </source>
</evidence>
<dbReference type="AlphaFoldDB" id="A0AAD1Y2J8"/>
<keyword evidence="3" id="KW-1185">Reference proteome</keyword>
<protein>
    <submittedName>
        <fullName evidence="2">Uncharacterized protein</fullName>
    </submittedName>
</protein>
<sequence>MNNKARAYKGYQRLSSQKKAKRISKVVATARMRNPEKVGGTSSKKFHYFDKKNSLGSNIPVTMRKKDAVDISNRNTVSLLSQGKELPTEIMTPKNDFLNSKSKVSLLGHYTSSATMAKSKKARCKLHQTKEIFFPVKSGGSMYPLNISNHSLNGGNSKGQTMDLKSMAQMNLTAKLNKLQHSSTTKCLNDSIGSKMKNCLKNRNSNQSSEKNIFGQKRKSQVNVMVQKASPENHQMLYLYKNKKNEIARLHKKLKKASKNAKVIKSTIKNSKIERNIGSSECSYSPENLAQTGYNCQHEREINKHMPYESFIACANGKKIDEDAYRKSSKKMKINKFYKKTKKDRSDCKKVRKTANTSYTKAVPIFSSRLMTKESKEHKSSNSSNRKSNTEIRHKERLWENTARNISPSGLQKIEFNISDASYGHQVFGNNRDLPKGMKCLKKVNSEVRQYKNRYNDDSPDKEEPMMDSFDEDLNSDLDEAKLSYVRSDDSPEDYTGSGIKNKTQNYYNGKQFSGKKSEIYEAYNKKESGSTSKVNSSSKNFLNLADGLKYSLISHNKNAKASMFPITNNESSELRKTTKRAKIARYPDFHKSDEETQHFNHEDKIEELLNFHPEREDSDPEKEIHLTQDEKEVEMLNQHEDEPNPFENKKSNRYNVQDSVESRLNIIDQLSFTNQDGASNMFLTITDRNEDEKAKNTLPDDPINGPIDTVFYNDTSIGNPLEHLTSENDELSKMASSEKYRVKAKRSETCPNMVQIAKRMNENPTNKENAYKDFCNSESKGTGKKTSRAKICDDKSSIVNFDTSFVCAKVDKSDSGTIVNTEDPMYQAVLACVQSKAFESLSASMKAKEICKTITGLTDPIKNNLI</sequence>
<feature type="compositionally biased region" description="Basic and acidic residues" evidence="1">
    <location>
        <begin position="371"/>
        <end position="380"/>
    </location>
</feature>